<dbReference type="EMBL" id="CP017556">
    <property type="protein sequence ID" value="AOW04047.1"/>
    <property type="molecule type" value="Genomic_DNA"/>
</dbReference>
<evidence type="ECO:0000256" key="10">
    <source>
        <dbReference type="SAM" id="MobiDB-lite"/>
    </source>
</evidence>
<dbReference type="InterPro" id="IPR020472">
    <property type="entry name" value="WD40_PAC1"/>
</dbReference>
<evidence type="ECO:0000256" key="7">
    <source>
        <dbReference type="ARBA" id="ARBA00023274"/>
    </source>
</evidence>
<dbReference type="InterPro" id="IPR015943">
    <property type="entry name" value="WD40/YVTN_repeat-like_dom_sf"/>
</dbReference>
<keyword evidence="7" id="KW-0687">Ribonucleoprotein</keyword>
<dbReference type="PROSITE" id="PS50082">
    <property type="entry name" value="WD_REPEATS_2"/>
    <property type="match status" value="4"/>
</dbReference>
<evidence type="ECO:0000256" key="1">
    <source>
        <dbReference type="ARBA" id="ARBA00004604"/>
    </source>
</evidence>
<dbReference type="KEGG" id="yli:2910229"/>
<dbReference type="Pfam" id="PF00400">
    <property type="entry name" value="WD40"/>
    <property type="match status" value="4"/>
</dbReference>
<dbReference type="VEuPathDB" id="FungiDB:YALI0_D14080g"/>
<dbReference type="PROSITE" id="PS50294">
    <property type="entry name" value="WD_REPEATS_REGION"/>
    <property type="match status" value="4"/>
</dbReference>
<sequence length="471" mass="53779">MKIKTISRSTDAYLADRASETSRQPRNLDSALHPFERAREYTKALNATKLERMFAKPFVGQLGRGHIDGVYTIALNPRMLNAAASGSADGVIKYWDLTSQEETYSVQAHENIVRGLTVTPEGRLLSCASDKTVKLWDMKNKNPDPKQVYLGDRGFNCIDHQRGPDTSKFATGCGKVQLWDTTRSKPLSSLSWGADTITSLKFSPSEHAVFASTGSDRALTLYDIRTNSPINKLVTSMNNNAISWNPQVPFMFCAANEDHNVYLYDMRNLSACTSFLQDHVAAVMDVDYSPTGREIVTASYDKTIRIFNVRERFSRDIYHTKRMQRVFSAKFTLDNKYILSGSDDGNVRLWRAKASEKAGVRSSRERASREYTDALKERYRHMPEVRSIARHRHVPSAIKNAREIKGIERKALKRRQDNERKHNKNLPDIHLKQQHIVGVAIKDDKKIEEWKRIQEEKKQHKESVEGGWKNV</sequence>
<proteinExistence type="inferred from homology"/>
<evidence type="ECO:0000256" key="2">
    <source>
        <dbReference type="ARBA" id="ARBA00005649"/>
    </source>
</evidence>
<dbReference type="InterPro" id="IPR001680">
    <property type="entry name" value="WD40_rpt"/>
</dbReference>
<evidence type="ECO:0000259" key="11">
    <source>
        <dbReference type="Pfam" id="PF04158"/>
    </source>
</evidence>
<reference evidence="12 14" key="1">
    <citation type="journal article" date="2016" name="PLoS ONE">
        <title>Sequence Assembly of Yarrowia lipolytica Strain W29/CLIB89 Shows Transposable Element Diversity.</title>
        <authorList>
            <person name="Magnan C."/>
            <person name="Yu J."/>
            <person name="Chang I."/>
            <person name="Jahn E."/>
            <person name="Kanomata Y."/>
            <person name="Wu J."/>
            <person name="Zeller M."/>
            <person name="Oakes M."/>
            <person name="Baldi P."/>
            <person name="Sandmeyer S."/>
        </authorList>
    </citation>
    <scope>NUCLEOTIDE SEQUENCE [LARGE SCALE GENOMIC DNA]</scope>
    <source>
        <strain evidence="12">CLIB89</strain>
        <strain evidence="14">CLIB89(W29)</strain>
    </source>
</reference>
<accession>A0A1D8NEI2</accession>
<evidence type="ECO:0000256" key="8">
    <source>
        <dbReference type="ARBA" id="ARBA00032239"/>
    </source>
</evidence>
<dbReference type="InterPro" id="IPR007287">
    <property type="entry name" value="Sof1"/>
</dbReference>
<dbReference type="Gene3D" id="2.130.10.10">
    <property type="entry name" value="YVTN repeat-like/Quinoprotein amine dehydrogenase"/>
    <property type="match status" value="2"/>
</dbReference>
<organism evidence="12 14">
    <name type="scientific">Yarrowia lipolytica</name>
    <name type="common">Candida lipolytica</name>
    <dbReference type="NCBI Taxonomy" id="4952"/>
    <lineage>
        <taxon>Eukaryota</taxon>
        <taxon>Fungi</taxon>
        <taxon>Dikarya</taxon>
        <taxon>Ascomycota</taxon>
        <taxon>Saccharomycotina</taxon>
        <taxon>Dipodascomycetes</taxon>
        <taxon>Dipodascales</taxon>
        <taxon>Dipodascales incertae sedis</taxon>
        <taxon>Yarrowia</taxon>
    </lineage>
</organism>
<dbReference type="RefSeq" id="XP_502813.1">
    <property type="nucleotide sequence ID" value="XM_502813.1"/>
</dbReference>
<dbReference type="AlphaFoldDB" id="A0A1D8NEI2"/>
<evidence type="ECO:0000256" key="4">
    <source>
        <dbReference type="ARBA" id="ARBA00022574"/>
    </source>
</evidence>
<reference evidence="13 15" key="2">
    <citation type="submission" date="2018-07" db="EMBL/GenBank/DDBJ databases">
        <title>Draft Genome Assemblies for Five Robust Yarrowia lipolytica Strains Exhibiting High Lipid Production and Pentose Sugar Utilization and Sugar Alcohol Secretion from Undetoxified Lignocellulosic Biomass Hydrolysates.</title>
        <authorList>
            <consortium name="DOE Joint Genome Institute"/>
            <person name="Walker C."/>
            <person name="Ryu S."/>
            <person name="Na H."/>
            <person name="Zane M."/>
            <person name="LaButti K."/>
            <person name="Lipzen A."/>
            <person name="Haridas S."/>
            <person name="Barry K."/>
            <person name="Grigoriev I.V."/>
            <person name="Quarterman J."/>
            <person name="Slininger P."/>
            <person name="Dien B."/>
            <person name="Trinh C.T."/>
        </authorList>
    </citation>
    <scope>NUCLEOTIDE SEQUENCE [LARGE SCALE GENOMIC DNA]</scope>
    <source>
        <strain evidence="13 15">YB392</strain>
    </source>
</reference>
<dbReference type="PANTHER" id="PTHR22851">
    <property type="entry name" value="U3 SMALL NUCLEOLAR RNA U3 SNORNA ASSOCIATED PROTEIN"/>
    <property type="match status" value="1"/>
</dbReference>
<dbReference type="PANTHER" id="PTHR22851:SF0">
    <property type="entry name" value="DDB1- AND CUL4-ASSOCIATED FACTOR 13"/>
    <property type="match status" value="1"/>
</dbReference>
<keyword evidence="5" id="KW-0677">Repeat</keyword>
<dbReference type="EMBL" id="KZ858997">
    <property type="protein sequence ID" value="RDW25640.1"/>
    <property type="molecule type" value="Genomic_DNA"/>
</dbReference>
<dbReference type="SMART" id="SM00320">
    <property type="entry name" value="WD40"/>
    <property type="match status" value="7"/>
</dbReference>
<evidence type="ECO:0000256" key="3">
    <source>
        <dbReference type="ARBA" id="ARBA00021762"/>
    </source>
</evidence>
<evidence type="ECO:0000256" key="9">
    <source>
        <dbReference type="PROSITE-ProRule" id="PRU00221"/>
    </source>
</evidence>
<dbReference type="FunFam" id="2.130.10.10:FF:001105">
    <property type="entry name" value="WD40-repeat-containing domain protein"/>
    <property type="match status" value="1"/>
</dbReference>
<dbReference type="InterPro" id="IPR019775">
    <property type="entry name" value="WD40_repeat_CS"/>
</dbReference>
<dbReference type="OrthoDB" id="10249065at2759"/>
<feature type="domain" description="Sof1-like protein" evidence="11">
    <location>
        <begin position="352"/>
        <end position="435"/>
    </location>
</feature>
<keyword evidence="6" id="KW-0539">Nucleus</keyword>
<dbReference type="UniPathway" id="UPA00143"/>
<name>A0A1D8NEI2_YARLL</name>
<dbReference type="GO" id="GO:0032040">
    <property type="term" value="C:small-subunit processome"/>
    <property type="evidence" value="ECO:0007669"/>
    <property type="project" value="EnsemblFungi"/>
</dbReference>
<dbReference type="InterPro" id="IPR036322">
    <property type="entry name" value="WD40_repeat_dom_sf"/>
</dbReference>
<evidence type="ECO:0000256" key="5">
    <source>
        <dbReference type="ARBA" id="ARBA00022737"/>
    </source>
</evidence>
<feature type="repeat" description="WD" evidence="9">
    <location>
        <begin position="276"/>
        <end position="310"/>
    </location>
</feature>
<evidence type="ECO:0000313" key="13">
    <source>
        <dbReference type="EMBL" id="RDW25640.1"/>
    </source>
</evidence>
<evidence type="ECO:0000313" key="12">
    <source>
        <dbReference type="EMBL" id="AOW04047.1"/>
    </source>
</evidence>
<evidence type="ECO:0000256" key="6">
    <source>
        <dbReference type="ARBA" id="ARBA00023242"/>
    </source>
</evidence>
<dbReference type="FunFam" id="2.130.10.10:FF:001074">
    <property type="entry name" value="Probable SOF1 protein"/>
    <property type="match status" value="1"/>
</dbReference>
<evidence type="ECO:0000313" key="14">
    <source>
        <dbReference type="Proteomes" id="UP000182444"/>
    </source>
</evidence>
<feature type="repeat" description="WD" evidence="9">
    <location>
        <begin position="319"/>
        <end position="360"/>
    </location>
</feature>
<comment type="subcellular location">
    <subcellularLocation>
        <location evidence="1">Nucleus</location>
        <location evidence="1">Nucleolus</location>
    </subcellularLocation>
</comment>
<dbReference type="PROSITE" id="PS00678">
    <property type="entry name" value="WD_REPEATS_1"/>
    <property type="match status" value="1"/>
</dbReference>
<feature type="repeat" description="WD" evidence="9">
    <location>
        <begin position="106"/>
        <end position="140"/>
    </location>
</feature>
<comment type="similarity">
    <text evidence="2">Belongs to the WD repeat DCAF13/WDSOF1 family.</text>
</comment>
<dbReference type="GO" id="GO:0000462">
    <property type="term" value="P:maturation of SSU-rRNA from tricistronic rRNA transcript (SSU-rRNA, 5.8S rRNA, LSU-rRNA)"/>
    <property type="evidence" value="ECO:0007669"/>
    <property type="project" value="EnsemblFungi"/>
</dbReference>
<dbReference type="SUPFAM" id="SSF50978">
    <property type="entry name" value="WD40 repeat-like"/>
    <property type="match status" value="1"/>
</dbReference>
<dbReference type="VEuPathDB" id="FungiDB:YALI1_D17370g"/>
<dbReference type="Proteomes" id="UP000256601">
    <property type="component" value="Unassembled WGS sequence"/>
</dbReference>
<dbReference type="GeneID" id="2910229"/>
<evidence type="ECO:0000313" key="15">
    <source>
        <dbReference type="Proteomes" id="UP000256601"/>
    </source>
</evidence>
<protein>
    <recommendedName>
        <fullName evidence="3">DDB1- and CUL4-associated factor 13</fullName>
    </recommendedName>
    <alternativeName>
        <fullName evidence="8">WD repeat and SOF domain-containing protein 1</fullName>
    </alternativeName>
</protein>
<dbReference type="Pfam" id="PF04158">
    <property type="entry name" value="Sof1"/>
    <property type="match status" value="1"/>
</dbReference>
<dbReference type="eggNOG" id="KOG0268">
    <property type="taxonomic scope" value="Eukaryota"/>
</dbReference>
<dbReference type="InterPro" id="IPR051733">
    <property type="entry name" value="WD_repeat_DCAF13/WDSOF1"/>
</dbReference>
<feature type="repeat" description="WD" evidence="9">
    <location>
        <begin position="63"/>
        <end position="105"/>
    </location>
</feature>
<dbReference type="CDD" id="cd00200">
    <property type="entry name" value="WD40"/>
    <property type="match status" value="1"/>
</dbReference>
<dbReference type="GO" id="GO:0016567">
    <property type="term" value="P:protein ubiquitination"/>
    <property type="evidence" value="ECO:0007669"/>
    <property type="project" value="UniProtKB-UniPathway"/>
</dbReference>
<feature type="compositionally biased region" description="Polar residues" evidence="10">
    <location>
        <begin position="1"/>
        <end position="10"/>
    </location>
</feature>
<feature type="region of interest" description="Disordered" evidence="10">
    <location>
        <begin position="1"/>
        <end position="28"/>
    </location>
</feature>
<dbReference type="Proteomes" id="UP000182444">
    <property type="component" value="Chromosome 1D"/>
</dbReference>
<dbReference type="OMA" id="EDHNAYI"/>
<gene>
    <name evidence="13" type="ORF">B0I71DRAFT_132182</name>
    <name evidence="12" type="ORF">YALI1_D17370g</name>
</gene>
<keyword evidence="4 9" id="KW-0853">WD repeat</keyword>
<dbReference type="PRINTS" id="PR00320">
    <property type="entry name" value="GPROTEINBRPT"/>
</dbReference>